<dbReference type="AlphaFoldDB" id="A0A1Y2AH20"/>
<evidence type="ECO:0000313" key="2">
    <source>
        <dbReference type="EMBL" id="ORY21806.1"/>
    </source>
</evidence>
<gene>
    <name evidence="2" type="ORF">BCR39DRAFT_508288</name>
</gene>
<dbReference type="Proteomes" id="UP000193986">
    <property type="component" value="Unassembled WGS sequence"/>
</dbReference>
<sequence>MQGIKDIGLQAQQARWRRWFKAQAWRMANGVCRQHWISAICVVTVEGYVAALVDWRSQLNRGENAYASSRSSLMEINHKCPSKAYGGAQVTMLTGEHPGESAQSHWPPDVFRFLRSDNQRKLKLSDLSSTASSSEGPTLCPVIVLALHRAKASHEKRRPACVPSIGPSAVPFCSALEWRDFFPRAVKGAPQNPAEVLPGAGTLRLMHAEELVVRFLVPNERRPCGVGFPGKSTASAYSTGPGRPSLAAPAPVAIPLAPRSLPRRRIAREPKRPPGSNPERGADRQSPTNHLAS</sequence>
<feature type="compositionally biased region" description="Low complexity" evidence="1">
    <location>
        <begin position="244"/>
        <end position="258"/>
    </location>
</feature>
<protein>
    <submittedName>
        <fullName evidence="2">Uncharacterized protein</fullName>
    </submittedName>
</protein>
<keyword evidence="3" id="KW-1185">Reference proteome</keyword>
<feature type="region of interest" description="Disordered" evidence="1">
    <location>
        <begin position="233"/>
        <end position="293"/>
    </location>
</feature>
<comment type="caution">
    <text evidence="2">The sequence shown here is derived from an EMBL/GenBank/DDBJ whole genome shotgun (WGS) entry which is preliminary data.</text>
</comment>
<dbReference type="InParanoid" id="A0A1Y2AH20"/>
<dbReference type="EMBL" id="MCFC01000104">
    <property type="protein sequence ID" value="ORY21806.1"/>
    <property type="molecule type" value="Genomic_DNA"/>
</dbReference>
<accession>A0A1Y2AH20</accession>
<name>A0A1Y2AH20_9TREE</name>
<evidence type="ECO:0000256" key="1">
    <source>
        <dbReference type="SAM" id="MobiDB-lite"/>
    </source>
</evidence>
<organism evidence="2 3">
    <name type="scientific">Naematelia encephala</name>
    <dbReference type="NCBI Taxonomy" id="71784"/>
    <lineage>
        <taxon>Eukaryota</taxon>
        <taxon>Fungi</taxon>
        <taxon>Dikarya</taxon>
        <taxon>Basidiomycota</taxon>
        <taxon>Agaricomycotina</taxon>
        <taxon>Tremellomycetes</taxon>
        <taxon>Tremellales</taxon>
        <taxon>Naemateliaceae</taxon>
        <taxon>Naematelia</taxon>
    </lineage>
</organism>
<proteinExistence type="predicted"/>
<evidence type="ECO:0000313" key="3">
    <source>
        <dbReference type="Proteomes" id="UP000193986"/>
    </source>
</evidence>
<reference evidence="2 3" key="1">
    <citation type="submission" date="2016-07" db="EMBL/GenBank/DDBJ databases">
        <title>Pervasive Adenine N6-methylation of Active Genes in Fungi.</title>
        <authorList>
            <consortium name="DOE Joint Genome Institute"/>
            <person name="Mondo S.J."/>
            <person name="Dannebaum R.O."/>
            <person name="Kuo R.C."/>
            <person name="Labutti K."/>
            <person name="Haridas S."/>
            <person name="Kuo A."/>
            <person name="Salamov A."/>
            <person name="Ahrendt S.R."/>
            <person name="Lipzen A."/>
            <person name="Sullivan W."/>
            <person name="Andreopoulos W.B."/>
            <person name="Clum A."/>
            <person name="Lindquist E."/>
            <person name="Daum C."/>
            <person name="Ramamoorthy G.K."/>
            <person name="Gryganskyi A."/>
            <person name="Culley D."/>
            <person name="Magnuson J.K."/>
            <person name="James T.Y."/>
            <person name="O'Malley M.A."/>
            <person name="Stajich J.E."/>
            <person name="Spatafora J.W."/>
            <person name="Visel A."/>
            <person name="Grigoriev I.V."/>
        </authorList>
    </citation>
    <scope>NUCLEOTIDE SEQUENCE [LARGE SCALE GENOMIC DNA]</scope>
    <source>
        <strain evidence="2 3">68-887.2</strain>
    </source>
</reference>